<dbReference type="PROSITE" id="PS50096">
    <property type="entry name" value="IQ"/>
    <property type="match status" value="1"/>
</dbReference>
<keyword evidence="7 9" id="KW-0505">Motor protein</keyword>
<evidence type="ECO:0008006" key="14">
    <source>
        <dbReference type="Google" id="ProtNLM"/>
    </source>
</evidence>
<dbReference type="PANTHER" id="PTHR13140:SF713">
    <property type="entry name" value="UNCONVENTIONAL MYOSIN ID"/>
    <property type="match status" value="1"/>
</dbReference>
<comment type="similarity">
    <text evidence="2 9">Belongs to the TRAFAC class myosin-kinesin ATPase superfamily. Myosin family.</text>
</comment>
<organism evidence="12 13">
    <name type="scientific">Aphidius gifuensis</name>
    <name type="common">Parasitoid wasp</name>
    <dbReference type="NCBI Taxonomy" id="684658"/>
    <lineage>
        <taxon>Eukaryota</taxon>
        <taxon>Metazoa</taxon>
        <taxon>Ecdysozoa</taxon>
        <taxon>Arthropoda</taxon>
        <taxon>Hexapoda</taxon>
        <taxon>Insecta</taxon>
        <taxon>Pterygota</taxon>
        <taxon>Neoptera</taxon>
        <taxon>Endopterygota</taxon>
        <taxon>Hymenoptera</taxon>
        <taxon>Apocrita</taxon>
        <taxon>Ichneumonoidea</taxon>
        <taxon>Braconidae</taxon>
        <taxon>Aphidiinae</taxon>
        <taxon>Aphidius</taxon>
    </lineage>
</organism>
<dbReference type="InterPro" id="IPR027417">
    <property type="entry name" value="P-loop_NTPase"/>
</dbReference>
<reference evidence="12 13" key="1">
    <citation type="submission" date="2020-08" db="EMBL/GenBank/DDBJ databases">
        <title>Aphidius gifuensis genome sequencing and assembly.</title>
        <authorList>
            <person name="Du Z."/>
        </authorList>
    </citation>
    <scope>NUCLEOTIDE SEQUENCE [LARGE SCALE GENOMIC DNA]</scope>
    <source>
        <strain evidence="12">YNYX2018</strain>
        <tissue evidence="12">Adults</tissue>
    </source>
</reference>
<dbReference type="GO" id="GO:0048803">
    <property type="term" value="P:imaginal disc-derived male genitalia morphogenesis"/>
    <property type="evidence" value="ECO:0007669"/>
    <property type="project" value="UniProtKB-ARBA"/>
</dbReference>
<keyword evidence="3 9" id="KW-0547">Nucleotide-binding</keyword>
<evidence type="ECO:0000256" key="2">
    <source>
        <dbReference type="ARBA" id="ARBA00008314"/>
    </source>
</evidence>
<sequence>MAMHSEIVGIDDFVLLDEITNEKIVENLRIRFSGGKFYTYIGEVCVSVNPYKSTHEYDQNHINKYKGRELFENPPHIFAIADAVHRQMKQQCQDTCIVISGESGSGKTEASKIIMKYIAAITNVNGQQEIERVKNVLIQSNCILEAFGNAKTNRNDNSSRFGKYMDINFDFKGDPIGGHITNYLLEKSRVVYQQNGERNFHCFYHLLCEKNLDKYNLISNTKLYNYIKNGKTITTDRSDFKNVNTAMTTLGFTSNEITTIWSIISGILHLGNIKFTVDSDNLIIENNTSLDSTSKQLSINNNDLKNALLQRTIAAGGEIMEKKHSLNEADYGRDAFSKAIYERLFTWIVTRINDSININNNSNKKYFKGTLIGVLDIYGFEIFDLNSFEQFCINYCNEKLQQLFIELVLKQEQEEYRNEGIEWKKIDYFNNQIICDLVEQQHKGILSIMDEACLNVGKINDEMLLEAMDKKLSNHKHFNSRQLSPMDKKILHKIEFRIKHYAGDVVYNINGFLDKNKDTLFQDFKRLMFNSNNSIISKMWPEGSQDISKTTKRPLTAGTLFKNSMILLVNNLTSKNPFYIRCIKPNEIKSPVVFDNERVEHQVRYLGLLENILVRRAGFVYRQRYDRFLKRYKMISQHTWPNYRGYNDKEGVQVLIEDKNFTHDVKYGKTKIFIKSPNTLFALEQARSNLIPGIVILLQKQWRGYICRREYKKIKAAIVIINYFRKYKMRKYITDLYELFKNAKNMKDYGKKLIWPNDNYYVRHVVYKLKMIYSRWYAWMILRNIPINEWPQLRLKITANCALRPKRKLFGQERKWEGNYLSKNDENLQSNIFNLSMNNLRNTDHFKTILFSSFIKKTNKYNKQADRVLVITEHAIYKLDNIKFKNMKKSIPIIEITGISVSPGADQLVVIHSNKGNDFIMSITTKENRVGEIVGVLSMRYYQLRGSDLHVNVDTTFKCMVGGKSKYLRVEVKPTVTTPTFLKDGDIIVYAIPPSVDIIDNGVNDRHHYR</sequence>
<keyword evidence="8 9" id="KW-0009">Actin-binding</keyword>
<dbReference type="GO" id="GO:0030048">
    <property type="term" value="P:actin filament-based movement"/>
    <property type="evidence" value="ECO:0007669"/>
    <property type="project" value="TreeGrafter"/>
</dbReference>
<evidence type="ECO:0000256" key="5">
    <source>
        <dbReference type="ARBA" id="ARBA00023121"/>
    </source>
</evidence>
<dbReference type="InterPro" id="IPR036961">
    <property type="entry name" value="Kinesin_motor_dom_sf"/>
</dbReference>
<dbReference type="EMBL" id="JACMRX010000006">
    <property type="protein sequence ID" value="KAF7987329.1"/>
    <property type="molecule type" value="Genomic_DNA"/>
</dbReference>
<dbReference type="FunFam" id="1.20.58.530:FF:000004">
    <property type="entry name" value="Unconventional myosin ID"/>
    <property type="match status" value="1"/>
</dbReference>
<evidence type="ECO:0000313" key="13">
    <source>
        <dbReference type="Proteomes" id="UP000639338"/>
    </source>
</evidence>
<evidence type="ECO:0000256" key="8">
    <source>
        <dbReference type="ARBA" id="ARBA00023203"/>
    </source>
</evidence>
<keyword evidence="13" id="KW-1185">Reference proteome</keyword>
<dbReference type="Gene3D" id="1.20.58.530">
    <property type="match status" value="1"/>
</dbReference>
<dbReference type="PROSITE" id="PS51757">
    <property type="entry name" value="TH1"/>
    <property type="match status" value="1"/>
</dbReference>
<dbReference type="PRINTS" id="PR00193">
    <property type="entry name" value="MYOSINHEAVY"/>
</dbReference>
<dbReference type="GO" id="GO:0000146">
    <property type="term" value="F:microfilament motor activity"/>
    <property type="evidence" value="ECO:0007669"/>
    <property type="project" value="TreeGrafter"/>
</dbReference>
<keyword evidence="6 9" id="KW-0518">Myosin</keyword>
<feature type="binding site" evidence="9">
    <location>
        <begin position="101"/>
        <end position="108"/>
    </location>
    <ligand>
        <name>ATP</name>
        <dbReference type="ChEBI" id="CHEBI:30616"/>
    </ligand>
</feature>
<dbReference type="GO" id="GO:0005902">
    <property type="term" value="C:microvillus"/>
    <property type="evidence" value="ECO:0007669"/>
    <property type="project" value="TreeGrafter"/>
</dbReference>
<dbReference type="SMART" id="SM00242">
    <property type="entry name" value="MYSc"/>
    <property type="match status" value="1"/>
</dbReference>
<dbReference type="GO" id="GO:0016459">
    <property type="term" value="C:myosin complex"/>
    <property type="evidence" value="ECO:0007669"/>
    <property type="project" value="UniProtKB-KW"/>
</dbReference>
<feature type="domain" description="TH1" evidence="11">
    <location>
        <begin position="804"/>
        <end position="994"/>
    </location>
</feature>
<dbReference type="PROSITE" id="PS51456">
    <property type="entry name" value="MYOSIN_MOTOR"/>
    <property type="match status" value="1"/>
</dbReference>
<feature type="region of interest" description="Actin-binding" evidence="9">
    <location>
        <begin position="565"/>
        <end position="587"/>
    </location>
</feature>
<dbReference type="GO" id="GO:0007368">
    <property type="term" value="P:determination of left/right symmetry"/>
    <property type="evidence" value="ECO:0007669"/>
    <property type="project" value="UniProtKB-ARBA"/>
</dbReference>
<dbReference type="Pfam" id="PF06017">
    <property type="entry name" value="Myosin_TH1"/>
    <property type="match status" value="1"/>
</dbReference>
<evidence type="ECO:0000256" key="9">
    <source>
        <dbReference type="PROSITE-ProRule" id="PRU00782"/>
    </source>
</evidence>
<dbReference type="Gene3D" id="1.20.120.720">
    <property type="entry name" value="Myosin VI head, motor domain, U50 subdomain"/>
    <property type="match status" value="1"/>
</dbReference>
<dbReference type="GO" id="GO:0005886">
    <property type="term" value="C:plasma membrane"/>
    <property type="evidence" value="ECO:0007669"/>
    <property type="project" value="UniProtKB-SubCell"/>
</dbReference>
<dbReference type="PANTHER" id="PTHR13140">
    <property type="entry name" value="MYOSIN"/>
    <property type="match status" value="1"/>
</dbReference>
<dbReference type="Proteomes" id="UP000639338">
    <property type="component" value="Unassembled WGS sequence"/>
</dbReference>
<keyword evidence="5" id="KW-0446">Lipid-binding</keyword>
<dbReference type="InterPro" id="IPR010926">
    <property type="entry name" value="Myosin_TH1"/>
</dbReference>
<dbReference type="GO" id="GO:0007015">
    <property type="term" value="P:actin filament organization"/>
    <property type="evidence" value="ECO:0007669"/>
    <property type="project" value="TreeGrafter"/>
</dbReference>
<evidence type="ECO:0000256" key="4">
    <source>
        <dbReference type="ARBA" id="ARBA00022840"/>
    </source>
</evidence>
<evidence type="ECO:0000313" key="12">
    <source>
        <dbReference type="EMBL" id="KAF7987329.1"/>
    </source>
</evidence>
<dbReference type="GO" id="GO:0005938">
    <property type="term" value="C:cell cortex"/>
    <property type="evidence" value="ECO:0007669"/>
    <property type="project" value="UniProtKB-ARBA"/>
</dbReference>
<comment type="subcellular location">
    <subcellularLocation>
        <location evidence="1">Cell membrane</location>
        <topology evidence="1">Peripheral membrane protein</topology>
        <orientation evidence="1">Cytoplasmic side</orientation>
    </subcellularLocation>
</comment>
<evidence type="ECO:0000256" key="1">
    <source>
        <dbReference type="ARBA" id="ARBA00004413"/>
    </source>
</evidence>
<protein>
    <recommendedName>
        <fullName evidence="14">Myosin-IA</fullName>
    </recommendedName>
</protein>
<dbReference type="Gene3D" id="1.20.5.190">
    <property type="match status" value="1"/>
</dbReference>
<accession>A0A835CJX7</accession>
<dbReference type="InterPro" id="IPR001609">
    <property type="entry name" value="Myosin_head_motor_dom-like"/>
</dbReference>
<evidence type="ECO:0000256" key="7">
    <source>
        <dbReference type="ARBA" id="ARBA00023175"/>
    </source>
</evidence>
<dbReference type="GO" id="GO:0007498">
    <property type="term" value="P:mesoderm development"/>
    <property type="evidence" value="ECO:0007669"/>
    <property type="project" value="UniProtKB-ARBA"/>
</dbReference>
<dbReference type="GO" id="GO:0005546">
    <property type="term" value="F:phosphatidylinositol-4,5-bisphosphate binding"/>
    <property type="evidence" value="ECO:0007669"/>
    <property type="project" value="UniProtKB-ARBA"/>
</dbReference>
<dbReference type="Pfam" id="PF00612">
    <property type="entry name" value="IQ"/>
    <property type="match status" value="1"/>
</dbReference>
<dbReference type="GO" id="GO:0006897">
    <property type="term" value="P:endocytosis"/>
    <property type="evidence" value="ECO:0007669"/>
    <property type="project" value="TreeGrafter"/>
</dbReference>
<evidence type="ECO:0000259" key="10">
    <source>
        <dbReference type="PROSITE" id="PS51456"/>
    </source>
</evidence>
<evidence type="ECO:0000256" key="3">
    <source>
        <dbReference type="ARBA" id="ARBA00022741"/>
    </source>
</evidence>
<comment type="caution">
    <text evidence="12">The sequence shown here is derived from an EMBL/GenBank/DDBJ whole genome shotgun (WGS) entry which is preliminary data.</text>
</comment>
<feature type="domain" description="Myosin motor" evidence="10">
    <location>
        <begin position="8"/>
        <end position="688"/>
    </location>
</feature>
<dbReference type="GO" id="GO:0005524">
    <property type="term" value="F:ATP binding"/>
    <property type="evidence" value="ECO:0007669"/>
    <property type="project" value="UniProtKB-UniRule"/>
</dbReference>
<dbReference type="Gene3D" id="3.40.850.10">
    <property type="entry name" value="Kinesin motor domain"/>
    <property type="match status" value="1"/>
</dbReference>
<dbReference type="Gene3D" id="6.20.240.20">
    <property type="match status" value="1"/>
</dbReference>
<dbReference type="Gene3D" id="1.10.10.820">
    <property type="match status" value="1"/>
</dbReference>
<gene>
    <name evidence="12" type="ORF">HCN44_003091</name>
</gene>
<dbReference type="SUPFAM" id="SSF52540">
    <property type="entry name" value="P-loop containing nucleoside triphosphate hydrolases"/>
    <property type="match status" value="1"/>
</dbReference>
<dbReference type="Pfam" id="PF00063">
    <property type="entry name" value="Myosin_head"/>
    <property type="match status" value="1"/>
</dbReference>
<dbReference type="InterPro" id="IPR000048">
    <property type="entry name" value="IQ_motif_EF-hand-BS"/>
</dbReference>
<evidence type="ECO:0000259" key="11">
    <source>
        <dbReference type="PROSITE" id="PS51757"/>
    </source>
</evidence>
<dbReference type="SMART" id="SM00015">
    <property type="entry name" value="IQ"/>
    <property type="match status" value="1"/>
</dbReference>
<keyword evidence="4 9" id="KW-0067">ATP-binding</keyword>
<name>A0A835CJX7_APHGI</name>
<dbReference type="GO" id="GO:0051015">
    <property type="term" value="F:actin filament binding"/>
    <property type="evidence" value="ECO:0007669"/>
    <property type="project" value="TreeGrafter"/>
</dbReference>
<proteinExistence type="inferred from homology"/>
<dbReference type="OrthoDB" id="6108017at2759"/>
<evidence type="ECO:0000256" key="6">
    <source>
        <dbReference type="ARBA" id="ARBA00023123"/>
    </source>
</evidence>
<dbReference type="AlphaFoldDB" id="A0A835CJX7"/>